<dbReference type="InterPro" id="IPR041049">
    <property type="entry name" value="DUF5615"/>
</dbReference>
<dbReference type="Proteomes" id="UP000193866">
    <property type="component" value="Unassembled WGS sequence"/>
</dbReference>
<sequence length="128" mass="14153">MTARLLLDEMFHPRVATELNARGHDCLAVATDSALRGAADADLVQRAVDDDRTLVTNNVVDFERLRRQRSAAGEAVPQLIYTSDIAFPRNRRFIGRLIAALDEVCRSDATTTAGGVWWLEPATERDAT</sequence>
<gene>
    <name evidence="2" type="ORF">AWC16_09395</name>
</gene>
<feature type="domain" description="DUF5615" evidence="1">
    <location>
        <begin position="4"/>
        <end position="73"/>
    </location>
</feature>
<dbReference type="EMBL" id="LQPG01000014">
    <property type="protein sequence ID" value="ORW12045.1"/>
    <property type="molecule type" value="Genomic_DNA"/>
</dbReference>
<protein>
    <recommendedName>
        <fullName evidence="1">DUF5615 domain-containing protein</fullName>
    </recommendedName>
</protein>
<name>A0A1X1YLZ4_9MYCO</name>
<accession>A0A1X1YLZ4</accession>
<organism evidence="2 3">
    <name type="scientific">Mycolicibacter longobardus</name>
    <dbReference type="NCBI Taxonomy" id="1108812"/>
    <lineage>
        <taxon>Bacteria</taxon>
        <taxon>Bacillati</taxon>
        <taxon>Actinomycetota</taxon>
        <taxon>Actinomycetes</taxon>
        <taxon>Mycobacteriales</taxon>
        <taxon>Mycobacteriaceae</taxon>
        <taxon>Mycolicibacter</taxon>
    </lineage>
</organism>
<evidence type="ECO:0000313" key="2">
    <source>
        <dbReference type="EMBL" id="ORW12045.1"/>
    </source>
</evidence>
<dbReference type="Pfam" id="PF18480">
    <property type="entry name" value="DUF5615"/>
    <property type="match status" value="1"/>
</dbReference>
<evidence type="ECO:0000313" key="3">
    <source>
        <dbReference type="Proteomes" id="UP000193866"/>
    </source>
</evidence>
<dbReference type="OrthoDB" id="4762215at2"/>
<comment type="caution">
    <text evidence="2">The sequence shown here is derived from an EMBL/GenBank/DDBJ whole genome shotgun (WGS) entry which is preliminary data.</text>
</comment>
<dbReference type="STRING" id="1108812.AWC16_09395"/>
<dbReference type="RefSeq" id="WP_085264223.1">
    <property type="nucleotide sequence ID" value="NZ_JACKVG010000012.1"/>
</dbReference>
<keyword evidence="3" id="KW-1185">Reference proteome</keyword>
<evidence type="ECO:0000259" key="1">
    <source>
        <dbReference type="Pfam" id="PF18480"/>
    </source>
</evidence>
<proteinExistence type="predicted"/>
<reference evidence="2 3" key="1">
    <citation type="submission" date="2016-01" db="EMBL/GenBank/DDBJ databases">
        <title>The new phylogeny of the genus Mycobacterium.</title>
        <authorList>
            <person name="Tarcisio F."/>
            <person name="Conor M."/>
            <person name="Antonella G."/>
            <person name="Elisabetta G."/>
            <person name="Giulia F.S."/>
            <person name="Sara T."/>
            <person name="Anna F."/>
            <person name="Clotilde B."/>
            <person name="Roberto B."/>
            <person name="Veronica D.S."/>
            <person name="Fabio R."/>
            <person name="Monica P."/>
            <person name="Olivier J."/>
            <person name="Enrico T."/>
            <person name="Nicola S."/>
        </authorList>
    </citation>
    <scope>NUCLEOTIDE SEQUENCE [LARGE SCALE GENOMIC DNA]</scope>
    <source>
        <strain evidence="2 3">DSM 45394</strain>
    </source>
</reference>
<dbReference type="AlphaFoldDB" id="A0A1X1YLZ4"/>